<gene>
    <name evidence="1" type="ORF">ACFFNY_31170</name>
</gene>
<proteinExistence type="predicted"/>
<evidence type="ECO:0000313" key="1">
    <source>
        <dbReference type="EMBL" id="MFB9756060.1"/>
    </source>
</evidence>
<protein>
    <submittedName>
        <fullName evidence="1">Uncharacterized protein</fullName>
    </submittedName>
</protein>
<evidence type="ECO:0000313" key="2">
    <source>
        <dbReference type="Proteomes" id="UP001589619"/>
    </source>
</evidence>
<name>A0ABV5W661_9BACL</name>
<organism evidence="1 2">
    <name type="scientific">Paenibacillus hodogayensis</name>
    <dbReference type="NCBI Taxonomy" id="279208"/>
    <lineage>
        <taxon>Bacteria</taxon>
        <taxon>Bacillati</taxon>
        <taxon>Bacillota</taxon>
        <taxon>Bacilli</taxon>
        <taxon>Bacillales</taxon>
        <taxon>Paenibacillaceae</taxon>
        <taxon>Paenibacillus</taxon>
    </lineage>
</organism>
<dbReference type="RefSeq" id="WP_344913350.1">
    <property type="nucleotide sequence ID" value="NZ_BAAAYO010000012.1"/>
</dbReference>
<reference evidence="1 2" key="1">
    <citation type="submission" date="2024-09" db="EMBL/GenBank/DDBJ databases">
        <authorList>
            <person name="Sun Q."/>
            <person name="Mori K."/>
        </authorList>
    </citation>
    <scope>NUCLEOTIDE SEQUENCE [LARGE SCALE GENOMIC DNA]</scope>
    <source>
        <strain evidence="1 2">JCM 12520</strain>
    </source>
</reference>
<accession>A0ABV5W661</accession>
<sequence length="115" mass="13239">MIVVVQRLCLRHGCGKSMLSGIEAFKPRFGIRKWTSIEVLSARSPEQYEEYIVTTRWELTGEQFERVHIDWYGAIIANLPASGIIRYECSCYDTVLKQEEDILLPELCAKDGRRG</sequence>
<comment type="caution">
    <text evidence="1">The sequence shown here is derived from an EMBL/GenBank/DDBJ whole genome shotgun (WGS) entry which is preliminary data.</text>
</comment>
<dbReference type="EMBL" id="JBHMAG010000020">
    <property type="protein sequence ID" value="MFB9756060.1"/>
    <property type="molecule type" value="Genomic_DNA"/>
</dbReference>
<dbReference type="Proteomes" id="UP001589619">
    <property type="component" value="Unassembled WGS sequence"/>
</dbReference>
<keyword evidence="2" id="KW-1185">Reference proteome</keyword>